<dbReference type="OrthoDB" id="7771794at2"/>
<dbReference type="CDD" id="cd05269">
    <property type="entry name" value="TMR_SDR_a"/>
    <property type="match status" value="1"/>
</dbReference>
<feature type="domain" description="NAD(P)-binding" evidence="1">
    <location>
        <begin position="8"/>
        <end position="185"/>
    </location>
</feature>
<dbReference type="SUPFAM" id="SSF51735">
    <property type="entry name" value="NAD(P)-binding Rossmann-fold domains"/>
    <property type="match status" value="1"/>
</dbReference>
<dbReference type="Proteomes" id="UP000193307">
    <property type="component" value="Unassembled WGS sequence"/>
</dbReference>
<evidence type="ECO:0000313" key="2">
    <source>
        <dbReference type="EMBL" id="SLN41940.1"/>
    </source>
</evidence>
<sequence length="288" mass="30137">MTKYLVTGAAGQLGQLVVDQLTTRVDKDDIIALVRKPEQADAFAAKGIATRMGDYTDSASLETALTGVDRVLLISSNDMTPGAREVHHGNVINAAKKAGVGFIAYTSLLNAKDNPMHLGNDHRATEDILANSGVAHTILRNGWYTENFGMGLAQALETGQHFGASGDGKYSTAARADYAEAAAVVLAGGHDGQILELAGDDAFTLTDLAKTISDASGKNVAYVDMPVEAFGEALKSAGVPEGFVMFMKDIDGNAAKGALFNDDKVLSALIGRPTTPYAETLQAMVAQS</sequence>
<dbReference type="AlphaFoldDB" id="A0A1Y5SK03"/>
<organism evidence="2 3">
    <name type="scientific">Pacificibacter marinus</name>
    <dbReference type="NCBI Taxonomy" id="658057"/>
    <lineage>
        <taxon>Bacteria</taxon>
        <taxon>Pseudomonadati</taxon>
        <taxon>Pseudomonadota</taxon>
        <taxon>Alphaproteobacteria</taxon>
        <taxon>Rhodobacterales</taxon>
        <taxon>Roseobacteraceae</taxon>
        <taxon>Pacificibacter</taxon>
    </lineage>
</organism>
<gene>
    <name evidence="2" type="primary">qorB_2</name>
    <name evidence="2" type="ORF">PAM7971_01969</name>
</gene>
<dbReference type="InterPro" id="IPR036291">
    <property type="entry name" value="NAD(P)-bd_dom_sf"/>
</dbReference>
<reference evidence="2 3" key="1">
    <citation type="submission" date="2017-03" db="EMBL/GenBank/DDBJ databases">
        <authorList>
            <person name="Afonso C.L."/>
            <person name="Miller P.J."/>
            <person name="Scott M.A."/>
            <person name="Spackman E."/>
            <person name="Goraichik I."/>
            <person name="Dimitrov K.M."/>
            <person name="Suarez D.L."/>
            <person name="Swayne D.E."/>
        </authorList>
    </citation>
    <scope>NUCLEOTIDE SEQUENCE [LARGE SCALE GENOMIC DNA]</scope>
    <source>
        <strain evidence="2 3">CECT 7971</strain>
    </source>
</reference>
<dbReference type="InterPro" id="IPR016040">
    <property type="entry name" value="NAD(P)-bd_dom"/>
</dbReference>
<proteinExistence type="predicted"/>
<evidence type="ECO:0000259" key="1">
    <source>
        <dbReference type="Pfam" id="PF13460"/>
    </source>
</evidence>
<dbReference type="STRING" id="658057.SAMN04488032_104108"/>
<dbReference type="InterPro" id="IPR052718">
    <property type="entry name" value="NmrA-type_oxidoreductase"/>
</dbReference>
<dbReference type="GO" id="GO:0003955">
    <property type="term" value="F:NAD(P)H dehydrogenase (quinone) activity"/>
    <property type="evidence" value="ECO:0007669"/>
    <property type="project" value="UniProtKB-EC"/>
</dbReference>
<keyword evidence="3" id="KW-1185">Reference proteome</keyword>
<dbReference type="Pfam" id="PF13460">
    <property type="entry name" value="NAD_binding_10"/>
    <property type="match status" value="1"/>
</dbReference>
<evidence type="ECO:0000313" key="3">
    <source>
        <dbReference type="Proteomes" id="UP000193307"/>
    </source>
</evidence>
<accession>A0A1Y5SK03</accession>
<dbReference type="EC" id="1.6.5.2" evidence="2"/>
<dbReference type="Gene3D" id="3.90.25.10">
    <property type="entry name" value="UDP-galactose 4-epimerase, domain 1"/>
    <property type="match status" value="1"/>
</dbReference>
<dbReference type="EMBL" id="FWFW01000005">
    <property type="protein sequence ID" value="SLN41940.1"/>
    <property type="molecule type" value="Genomic_DNA"/>
</dbReference>
<dbReference type="PANTHER" id="PTHR47129">
    <property type="entry name" value="QUINONE OXIDOREDUCTASE 2"/>
    <property type="match status" value="1"/>
</dbReference>
<name>A0A1Y5SK03_9RHOB</name>
<dbReference type="Gene3D" id="3.40.50.720">
    <property type="entry name" value="NAD(P)-binding Rossmann-like Domain"/>
    <property type="match status" value="1"/>
</dbReference>
<dbReference type="RefSeq" id="WP_085849110.1">
    <property type="nucleotide sequence ID" value="NZ_FNZV01000004.1"/>
</dbReference>
<protein>
    <submittedName>
        <fullName evidence="2">Quinone oxidoreductase 2</fullName>
        <ecNumber evidence="2">1.6.5.2</ecNumber>
    </submittedName>
</protein>
<dbReference type="PANTHER" id="PTHR47129:SF1">
    <property type="entry name" value="NMRA-LIKE DOMAIN-CONTAINING PROTEIN"/>
    <property type="match status" value="1"/>
</dbReference>
<keyword evidence="2" id="KW-0560">Oxidoreductase</keyword>